<organism evidence="2 4">
    <name type="scientific">Paeniglutamicibacter kerguelensis</name>
    <dbReference type="NCBI Taxonomy" id="254788"/>
    <lineage>
        <taxon>Bacteria</taxon>
        <taxon>Bacillati</taxon>
        <taxon>Actinomycetota</taxon>
        <taxon>Actinomycetes</taxon>
        <taxon>Micrococcales</taxon>
        <taxon>Micrococcaceae</taxon>
        <taxon>Paeniglutamicibacter</taxon>
    </lineage>
</organism>
<dbReference type="EMBL" id="JAGIOF010000002">
    <property type="protein sequence ID" value="MBP2388345.1"/>
    <property type="molecule type" value="Genomic_DNA"/>
</dbReference>
<evidence type="ECO:0008006" key="5">
    <source>
        <dbReference type="Google" id="ProtNLM"/>
    </source>
</evidence>
<dbReference type="EMBL" id="JAGIOF010000002">
    <property type="protein sequence ID" value="MBP2388356.1"/>
    <property type="molecule type" value="Genomic_DNA"/>
</dbReference>
<sequence length="236" mass="24867">MKDEQFHYGRSRDSVDPLPPANKGGGGGSRLVITASLLMLVLLVWSGISSTLDTDAPSKAAATSPQSNAKAFAAAPTKTTPPATKTNEELSRDYTTNSYRAYGLTPPSELDLKSIAVQICSDIRTGGEGSYFHTTYGKPGSKSAGTAASLNYAYATVTECNLTSTFWEGNSARARLRTATYQAPKFIIPEGDSTAPSRPAAPSRSTTGYRVRCMDGTHSNAGGKQGACSWHGGVDR</sequence>
<feature type="region of interest" description="Disordered" evidence="1">
    <location>
        <begin position="1"/>
        <end position="25"/>
    </location>
</feature>
<proteinExistence type="predicted"/>
<feature type="region of interest" description="Disordered" evidence="1">
    <location>
        <begin position="188"/>
        <end position="236"/>
    </location>
</feature>
<feature type="region of interest" description="Disordered" evidence="1">
    <location>
        <begin position="55"/>
        <end position="87"/>
    </location>
</feature>
<accession>A0ABS4XIT5</accession>
<reference evidence="2 4" key="1">
    <citation type="submission" date="2021-03" db="EMBL/GenBank/DDBJ databases">
        <title>Sequencing the genomes of 1000 actinobacteria strains.</title>
        <authorList>
            <person name="Klenk H.-P."/>
        </authorList>
    </citation>
    <scope>NUCLEOTIDE SEQUENCE [LARGE SCALE GENOMIC DNA]</scope>
    <source>
        <strain evidence="2 4">DSM 15797</strain>
    </source>
</reference>
<evidence type="ECO:0000313" key="3">
    <source>
        <dbReference type="EMBL" id="MBP2388356.1"/>
    </source>
</evidence>
<feature type="compositionally biased region" description="Basic and acidic residues" evidence="1">
    <location>
        <begin position="1"/>
        <end position="15"/>
    </location>
</feature>
<evidence type="ECO:0000313" key="2">
    <source>
        <dbReference type="EMBL" id="MBP2388345.1"/>
    </source>
</evidence>
<comment type="caution">
    <text evidence="2">The sequence shown here is derived from an EMBL/GenBank/DDBJ whole genome shotgun (WGS) entry which is preliminary data.</text>
</comment>
<gene>
    <name evidence="2" type="ORF">JOF47_003918</name>
    <name evidence="3" type="ORF">JOF47_003929</name>
</gene>
<protein>
    <recommendedName>
        <fullName evidence="5">DUF3761 domain-containing protein</fullName>
    </recommendedName>
</protein>
<evidence type="ECO:0000313" key="4">
    <source>
        <dbReference type="Proteomes" id="UP001296993"/>
    </source>
</evidence>
<keyword evidence="4" id="KW-1185">Reference proteome</keyword>
<dbReference type="Proteomes" id="UP001296993">
    <property type="component" value="Unassembled WGS sequence"/>
</dbReference>
<name>A0ABS4XIT5_9MICC</name>
<evidence type="ECO:0000256" key="1">
    <source>
        <dbReference type="SAM" id="MobiDB-lite"/>
    </source>
</evidence>
<feature type="compositionally biased region" description="Low complexity" evidence="1">
    <location>
        <begin position="69"/>
        <end position="85"/>
    </location>
</feature>